<feature type="chain" id="PRO_5041995966" evidence="1">
    <location>
        <begin position="24"/>
        <end position="158"/>
    </location>
</feature>
<dbReference type="Proteomes" id="UP001233999">
    <property type="component" value="Unassembled WGS sequence"/>
</dbReference>
<reference evidence="2" key="1">
    <citation type="journal article" date="2023" name="IScience">
        <title>Live-bearing cockroach genome reveals convergent evolutionary mechanisms linked to viviparity in insects and beyond.</title>
        <authorList>
            <person name="Fouks B."/>
            <person name="Harrison M.C."/>
            <person name="Mikhailova A.A."/>
            <person name="Marchal E."/>
            <person name="English S."/>
            <person name="Carruthers M."/>
            <person name="Jennings E.C."/>
            <person name="Chiamaka E.L."/>
            <person name="Frigard R.A."/>
            <person name="Pippel M."/>
            <person name="Attardo G.M."/>
            <person name="Benoit J.B."/>
            <person name="Bornberg-Bauer E."/>
            <person name="Tobe S.S."/>
        </authorList>
    </citation>
    <scope>NUCLEOTIDE SEQUENCE</scope>
    <source>
        <strain evidence="2">Stay&amp;Tobe</strain>
    </source>
</reference>
<comment type="caution">
    <text evidence="2">The sequence shown here is derived from an EMBL/GenBank/DDBJ whole genome shotgun (WGS) entry which is preliminary data.</text>
</comment>
<dbReference type="Gene3D" id="2.10.25.10">
    <property type="entry name" value="Laminin"/>
    <property type="match status" value="1"/>
</dbReference>
<dbReference type="EMBL" id="JASPKZ010004200">
    <property type="protein sequence ID" value="KAJ9590635.1"/>
    <property type="molecule type" value="Genomic_DNA"/>
</dbReference>
<keyword evidence="3" id="KW-1185">Reference proteome</keyword>
<keyword evidence="1" id="KW-0732">Signal</keyword>
<gene>
    <name evidence="2" type="ORF">L9F63_016331</name>
</gene>
<name>A0AAD8EHD9_DIPPU</name>
<sequence length="158" mass="17310">MNQLNNYWLAIFLTYFILDLGLGDNCPNPGSPGILQVNSTIAAKLQKRHRGGMSNLYGVCGTTTIQYEVPVGFHIQTGPRGEKLNVTEYVTRTKTVPSCCSDYVLGKEDLCYPECKGECNNGMCVEPWTCACYQGFTLNKQGDCVLTCPCGCSNGECH</sequence>
<protein>
    <submittedName>
        <fullName evidence="2">Uncharacterized protein</fullName>
    </submittedName>
</protein>
<proteinExistence type="predicted"/>
<organism evidence="2 3">
    <name type="scientific">Diploptera punctata</name>
    <name type="common">Pacific beetle cockroach</name>
    <dbReference type="NCBI Taxonomy" id="6984"/>
    <lineage>
        <taxon>Eukaryota</taxon>
        <taxon>Metazoa</taxon>
        <taxon>Ecdysozoa</taxon>
        <taxon>Arthropoda</taxon>
        <taxon>Hexapoda</taxon>
        <taxon>Insecta</taxon>
        <taxon>Pterygota</taxon>
        <taxon>Neoptera</taxon>
        <taxon>Polyneoptera</taxon>
        <taxon>Dictyoptera</taxon>
        <taxon>Blattodea</taxon>
        <taxon>Blaberoidea</taxon>
        <taxon>Blaberidae</taxon>
        <taxon>Diplopterinae</taxon>
        <taxon>Diploptera</taxon>
    </lineage>
</organism>
<evidence type="ECO:0000313" key="2">
    <source>
        <dbReference type="EMBL" id="KAJ9590635.1"/>
    </source>
</evidence>
<evidence type="ECO:0000256" key="1">
    <source>
        <dbReference type="SAM" id="SignalP"/>
    </source>
</evidence>
<dbReference type="AlphaFoldDB" id="A0AAD8EHD9"/>
<feature type="signal peptide" evidence="1">
    <location>
        <begin position="1"/>
        <end position="23"/>
    </location>
</feature>
<evidence type="ECO:0000313" key="3">
    <source>
        <dbReference type="Proteomes" id="UP001233999"/>
    </source>
</evidence>
<accession>A0AAD8EHD9</accession>
<feature type="non-terminal residue" evidence="2">
    <location>
        <position position="1"/>
    </location>
</feature>
<reference evidence="2" key="2">
    <citation type="submission" date="2023-05" db="EMBL/GenBank/DDBJ databases">
        <authorList>
            <person name="Fouks B."/>
        </authorList>
    </citation>
    <scope>NUCLEOTIDE SEQUENCE</scope>
    <source>
        <strain evidence="2">Stay&amp;Tobe</strain>
        <tissue evidence="2">Testes</tissue>
    </source>
</reference>